<gene>
    <name evidence="2" type="ORF">BGW38_008331</name>
</gene>
<sequence length="241" mass="25974">LAQLAACAPQPYGSIPRPRKRQQRSSRQAAIPLSSTTSCLSSRDHSHSDSSNDAEEVMDDLDARQPWLNALQALFVPEKLPTLSPPSWPQPSTFGQAKQQLRCYSFAPTSPVVRLNKKASSGLQREETEPAPVAMATLLLPYPPNLDMSGSGGPLEEGNSTPYPVAKAAMDRFKGLRSDTIPLTTFTYSETPIVVEVGPKPMPLTSLSRAARPSKATGDKKALESQQKANETTTDEVAASD</sequence>
<evidence type="ECO:0000313" key="3">
    <source>
        <dbReference type="Proteomes" id="UP000780801"/>
    </source>
</evidence>
<feature type="non-terminal residue" evidence="2">
    <location>
        <position position="1"/>
    </location>
</feature>
<dbReference type="Proteomes" id="UP000780801">
    <property type="component" value="Unassembled WGS sequence"/>
</dbReference>
<name>A0A9P6FKE2_9FUNG</name>
<organism evidence="2 3">
    <name type="scientific">Lunasporangiospora selenospora</name>
    <dbReference type="NCBI Taxonomy" id="979761"/>
    <lineage>
        <taxon>Eukaryota</taxon>
        <taxon>Fungi</taxon>
        <taxon>Fungi incertae sedis</taxon>
        <taxon>Mucoromycota</taxon>
        <taxon>Mortierellomycotina</taxon>
        <taxon>Mortierellomycetes</taxon>
        <taxon>Mortierellales</taxon>
        <taxon>Mortierellaceae</taxon>
        <taxon>Lunasporangiospora</taxon>
    </lineage>
</organism>
<feature type="non-terminal residue" evidence="2">
    <location>
        <position position="241"/>
    </location>
</feature>
<feature type="region of interest" description="Disordered" evidence="1">
    <location>
        <begin position="198"/>
        <end position="241"/>
    </location>
</feature>
<accession>A0A9P6FKE2</accession>
<evidence type="ECO:0000256" key="1">
    <source>
        <dbReference type="SAM" id="MobiDB-lite"/>
    </source>
</evidence>
<feature type="region of interest" description="Disordered" evidence="1">
    <location>
        <begin position="1"/>
        <end position="60"/>
    </location>
</feature>
<reference evidence="2" key="1">
    <citation type="journal article" date="2020" name="Fungal Divers.">
        <title>Resolving the Mortierellaceae phylogeny through synthesis of multi-gene phylogenetics and phylogenomics.</title>
        <authorList>
            <person name="Vandepol N."/>
            <person name="Liber J."/>
            <person name="Desiro A."/>
            <person name="Na H."/>
            <person name="Kennedy M."/>
            <person name="Barry K."/>
            <person name="Grigoriev I.V."/>
            <person name="Miller A.N."/>
            <person name="O'Donnell K."/>
            <person name="Stajich J.E."/>
            <person name="Bonito G."/>
        </authorList>
    </citation>
    <scope>NUCLEOTIDE SEQUENCE</scope>
    <source>
        <strain evidence="2">KOD1015</strain>
    </source>
</reference>
<protein>
    <submittedName>
        <fullName evidence="2">Uncharacterized protein</fullName>
    </submittedName>
</protein>
<comment type="caution">
    <text evidence="2">The sequence shown here is derived from an EMBL/GenBank/DDBJ whole genome shotgun (WGS) entry which is preliminary data.</text>
</comment>
<dbReference type="AlphaFoldDB" id="A0A9P6FKE2"/>
<keyword evidence="3" id="KW-1185">Reference proteome</keyword>
<dbReference type="EMBL" id="JAABOA010005707">
    <property type="protein sequence ID" value="KAF9574388.1"/>
    <property type="molecule type" value="Genomic_DNA"/>
</dbReference>
<evidence type="ECO:0000313" key="2">
    <source>
        <dbReference type="EMBL" id="KAF9574388.1"/>
    </source>
</evidence>
<dbReference type="OrthoDB" id="5573882at2759"/>
<proteinExistence type="predicted"/>